<dbReference type="PANTHER" id="PTHR12835:SF5">
    <property type="entry name" value="BIOTIN--PROTEIN LIGASE"/>
    <property type="match status" value="1"/>
</dbReference>
<dbReference type="Pfam" id="PF03099">
    <property type="entry name" value="BPL_LplA_LipB"/>
    <property type="match status" value="1"/>
</dbReference>
<comment type="function">
    <text evidence="5">Acts both as a biotin--[acetyl-CoA-carboxylase] ligase and a repressor.</text>
</comment>
<keyword evidence="2 5" id="KW-0547">Nucleotide-binding</keyword>
<dbReference type="InterPro" id="IPR036390">
    <property type="entry name" value="WH_DNA-bd_sf"/>
</dbReference>
<accession>A0A437UJU8</accession>
<evidence type="ECO:0000313" key="6">
    <source>
        <dbReference type="EMBL" id="RVU93878.1"/>
    </source>
</evidence>
<comment type="similarity">
    <text evidence="5">Belongs to the biotin--protein ligase family.</text>
</comment>
<dbReference type="Gene3D" id="1.10.10.10">
    <property type="entry name" value="Winged helix-like DNA-binding domain superfamily/Winged helix DNA-binding domain"/>
    <property type="match status" value="1"/>
</dbReference>
<dbReference type="NCBIfam" id="TIGR00121">
    <property type="entry name" value="birA_ligase"/>
    <property type="match status" value="1"/>
</dbReference>
<dbReference type="InterPro" id="IPR008988">
    <property type="entry name" value="Transcriptional_repressor_C"/>
</dbReference>
<keyword evidence="1 5" id="KW-0436">Ligase</keyword>
<feature type="binding site" evidence="5">
    <location>
        <position position="110"/>
    </location>
    <ligand>
        <name>biotin</name>
        <dbReference type="ChEBI" id="CHEBI:57586"/>
    </ligand>
</feature>
<reference evidence="6 7" key="1">
    <citation type="submission" date="2018-12" db="EMBL/GenBank/DDBJ databases">
        <title>A novel vanA-carrying plasmid in a clinical isolate of Enterococcus avium.</title>
        <authorList>
            <person name="Bernasconi O.J."/>
            <person name="Luzzaro F."/>
            <person name="Endimiani A."/>
        </authorList>
    </citation>
    <scope>NUCLEOTIDE SEQUENCE [LARGE SCALE GENOMIC DNA]</scope>
    <source>
        <strain evidence="6 7">LC0559/18</strain>
    </source>
</reference>
<comment type="caution">
    <text evidence="6">The sequence shown here is derived from an EMBL/GenBank/DDBJ whole genome shotgun (WGS) entry which is preliminary data.</text>
</comment>
<dbReference type="GO" id="GO:0005737">
    <property type="term" value="C:cytoplasm"/>
    <property type="evidence" value="ECO:0007669"/>
    <property type="project" value="TreeGrafter"/>
</dbReference>
<dbReference type="SUPFAM" id="SSF55681">
    <property type="entry name" value="Class II aaRS and biotin synthetases"/>
    <property type="match status" value="1"/>
</dbReference>
<dbReference type="InterPro" id="IPR030855">
    <property type="entry name" value="Bifunct_BirA"/>
</dbReference>
<keyword evidence="5" id="KW-0678">Repressor</keyword>
<dbReference type="HAMAP" id="MF_00978">
    <property type="entry name" value="Bifunct_BirA"/>
    <property type="match status" value="1"/>
</dbReference>
<feature type="binding site" evidence="5">
    <location>
        <begin position="114"/>
        <end position="116"/>
    </location>
    <ligand>
        <name>biotin</name>
        <dbReference type="ChEBI" id="CHEBI:57586"/>
    </ligand>
</feature>
<dbReference type="InterPro" id="IPR013196">
    <property type="entry name" value="HTH_11"/>
</dbReference>
<sequence>MSTKEKILARLKAAKNVLSGETLAQELGVSRTAIWKAIKELEKKGYQIQHSANGYRYQPSDILDAKEIHEGIHQDVDITVLETSTSTMKDAQQAVMDGKRSPLLIVADMQEAPRGRFNRPFFAAKQQGIYMSLLLEPKEQLTELPQYTILMAVAVSEAIDELLGVDTQIKWVNDIYLNHKKIVGILSEAMTDIETNSLKYIIIGMGINFSIPQENYPDELQEKATSLFPNGQATITRNQLIINIWNRFFNLLADQTTYLDAYRKKSFVLGKKITFKRKDQSYMGTAIAITDTGELVVDLGEEKVHLSSGEISLSSIQ</sequence>
<dbReference type="Gene3D" id="2.30.30.100">
    <property type="match status" value="1"/>
</dbReference>
<keyword evidence="3 5" id="KW-0067">ATP-binding</keyword>
<dbReference type="Pfam" id="PF08279">
    <property type="entry name" value="HTH_11"/>
    <property type="match status" value="1"/>
</dbReference>
<dbReference type="AlphaFoldDB" id="A0A437UJU8"/>
<dbReference type="Gene3D" id="3.30.930.10">
    <property type="entry name" value="Bira Bifunctional Protein, Domain 2"/>
    <property type="match status" value="1"/>
</dbReference>
<dbReference type="InterPro" id="IPR004143">
    <property type="entry name" value="BPL_LPL_catalytic"/>
</dbReference>
<evidence type="ECO:0000256" key="3">
    <source>
        <dbReference type="ARBA" id="ARBA00022840"/>
    </source>
</evidence>
<dbReference type="RefSeq" id="WP_016181822.1">
    <property type="nucleotide sequence ID" value="NZ_CAAKOC010000263.1"/>
</dbReference>
<comment type="caution">
    <text evidence="5">Lacks conserved residue(s) required for the propagation of feature annotation.</text>
</comment>
<dbReference type="GO" id="GO:0003677">
    <property type="term" value="F:DNA binding"/>
    <property type="evidence" value="ECO:0007669"/>
    <property type="project" value="UniProtKB-UniRule"/>
</dbReference>
<dbReference type="GO" id="GO:0005524">
    <property type="term" value="F:ATP binding"/>
    <property type="evidence" value="ECO:0007669"/>
    <property type="project" value="UniProtKB-UniRule"/>
</dbReference>
<feature type="DNA-binding region" description="H-T-H motif" evidence="5">
    <location>
        <begin position="20"/>
        <end position="39"/>
    </location>
</feature>
<protein>
    <recommendedName>
        <fullName evidence="5">Bifunctional ligase/repressor BirA</fullName>
    </recommendedName>
    <alternativeName>
        <fullName evidence="5">Biotin--[acetyl-CoA-carboxylase] ligase</fullName>
        <ecNumber evidence="5">6.3.4.15</ecNumber>
    </alternativeName>
    <alternativeName>
        <fullName evidence="5">Biotin--protein ligase</fullName>
    </alternativeName>
    <alternativeName>
        <fullName evidence="5">Biotin-[acetyl-CoA carboxylase] synthetase</fullName>
    </alternativeName>
</protein>
<dbReference type="InterPro" id="IPR036388">
    <property type="entry name" value="WH-like_DNA-bd_sf"/>
</dbReference>
<dbReference type="GO" id="GO:0009249">
    <property type="term" value="P:protein lipoylation"/>
    <property type="evidence" value="ECO:0007669"/>
    <property type="project" value="UniProtKB-ARBA"/>
</dbReference>
<evidence type="ECO:0000256" key="1">
    <source>
        <dbReference type="ARBA" id="ARBA00022598"/>
    </source>
</evidence>
<organism evidence="6 7">
    <name type="scientific">Enterococcus avium</name>
    <name type="common">Streptococcus avium</name>
    <dbReference type="NCBI Taxonomy" id="33945"/>
    <lineage>
        <taxon>Bacteria</taxon>
        <taxon>Bacillati</taxon>
        <taxon>Bacillota</taxon>
        <taxon>Bacilli</taxon>
        <taxon>Lactobacillales</taxon>
        <taxon>Enterococcaceae</taxon>
        <taxon>Enterococcus</taxon>
    </lineage>
</organism>
<comment type="catalytic activity">
    <reaction evidence="5">
        <text>biotin + L-lysyl-[protein] + ATP = N(6)-biotinyl-L-lysyl-[protein] + AMP + diphosphate + H(+)</text>
        <dbReference type="Rhea" id="RHEA:11756"/>
        <dbReference type="Rhea" id="RHEA-COMP:9752"/>
        <dbReference type="Rhea" id="RHEA-COMP:10505"/>
        <dbReference type="ChEBI" id="CHEBI:15378"/>
        <dbReference type="ChEBI" id="CHEBI:29969"/>
        <dbReference type="ChEBI" id="CHEBI:30616"/>
        <dbReference type="ChEBI" id="CHEBI:33019"/>
        <dbReference type="ChEBI" id="CHEBI:57586"/>
        <dbReference type="ChEBI" id="CHEBI:83144"/>
        <dbReference type="ChEBI" id="CHEBI:456215"/>
        <dbReference type="EC" id="6.3.4.15"/>
    </reaction>
</comment>
<proteinExistence type="inferred from homology"/>
<dbReference type="CDD" id="cd16442">
    <property type="entry name" value="BPL"/>
    <property type="match status" value="1"/>
</dbReference>
<evidence type="ECO:0000256" key="4">
    <source>
        <dbReference type="ARBA" id="ARBA00023267"/>
    </source>
</evidence>
<evidence type="ECO:0000313" key="7">
    <source>
        <dbReference type="Proteomes" id="UP000288388"/>
    </source>
</evidence>
<keyword evidence="5" id="KW-0805">Transcription regulation</keyword>
<name>A0A437UJU8_ENTAV</name>
<dbReference type="InterPro" id="IPR003142">
    <property type="entry name" value="BPL_C"/>
</dbReference>
<dbReference type="GO" id="GO:0016740">
    <property type="term" value="F:transferase activity"/>
    <property type="evidence" value="ECO:0007669"/>
    <property type="project" value="UniProtKB-ARBA"/>
</dbReference>
<dbReference type="EC" id="6.3.4.15" evidence="5"/>
<dbReference type="Pfam" id="PF02237">
    <property type="entry name" value="BPL_C"/>
    <property type="match status" value="1"/>
</dbReference>
<evidence type="ECO:0000256" key="2">
    <source>
        <dbReference type="ARBA" id="ARBA00022741"/>
    </source>
</evidence>
<keyword evidence="5" id="KW-0804">Transcription</keyword>
<gene>
    <name evidence="5" type="primary">birA</name>
    <name evidence="6" type="ORF">EK398_02840</name>
</gene>
<dbReference type="EMBL" id="RYZS01000001">
    <property type="protein sequence ID" value="RVU93878.1"/>
    <property type="molecule type" value="Genomic_DNA"/>
</dbReference>
<evidence type="ECO:0000256" key="5">
    <source>
        <dbReference type="HAMAP-Rule" id="MF_00978"/>
    </source>
</evidence>
<keyword evidence="4 5" id="KW-0092">Biotin</keyword>
<feature type="binding site" evidence="5">
    <location>
        <position position="181"/>
    </location>
    <ligand>
        <name>biotin</name>
        <dbReference type="ChEBI" id="CHEBI:57586"/>
    </ligand>
</feature>
<keyword evidence="5" id="KW-0238">DNA-binding</keyword>
<dbReference type="InterPro" id="IPR045864">
    <property type="entry name" value="aa-tRNA-synth_II/BPL/LPL"/>
</dbReference>
<dbReference type="Proteomes" id="UP000288388">
    <property type="component" value="Unassembled WGS sequence"/>
</dbReference>
<dbReference type="GO" id="GO:0006355">
    <property type="term" value="P:regulation of DNA-templated transcription"/>
    <property type="evidence" value="ECO:0007669"/>
    <property type="project" value="UniProtKB-UniRule"/>
</dbReference>
<dbReference type="SUPFAM" id="SSF50037">
    <property type="entry name" value="C-terminal domain of transcriptional repressors"/>
    <property type="match status" value="1"/>
</dbReference>
<dbReference type="GO" id="GO:0004077">
    <property type="term" value="F:biotin--[biotin carboxyl-carrier protein] ligase activity"/>
    <property type="evidence" value="ECO:0007669"/>
    <property type="project" value="UniProtKB-UniRule"/>
</dbReference>
<dbReference type="SUPFAM" id="SSF46785">
    <property type="entry name" value="Winged helix' DNA-binding domain"/>
    <property type="match status" value="1"/>
</dbReference>
<dbReference type="PROSITE" id="PS51733">
    <property type="entry name" value="BPL_LPL_CATALYTIC"/>
    <property type="match status" value="1"/>
</dbReference>
<dbReference type="PANTHER" id="PTHR12835">
    <property type="entry name" value="BIOTIN PROTEIN LIGASE"/>
    <property type="match status" value="1"/>
</dbReference>
<dbReference type="InterPro" id="IPR004408">
    <property type="entry name" value="Biotin_CoA_COase_ligase"/>
</dbReference>